<comment type="caution">
    <text evidence="2">The sequence shown here is derived from an EMBL/GenBank/DDBJ whole genome shotgun (WGS) entry which is preliminary data.</text>
</comment>
<evidence type="ECO:0000313" key="2">
    <source>
        <dbReference type="EMBL" id="KAK7482119.1"/>
    </source>
</evidence>
<feature type="compositionally biased region" description="Polar residues" evidence="1">
    <location>
        <begin position="47"/>
        <end position="58"/>
    </location>
</feature>
<dbReference type="Proteomes" id="UP001519460">
    <property type="component" value="Unassembled WGS sequence"/>
</dbReference>
<feature type="non-terminal residue" evidence="2">
    <location>
        <position position="245"/>
    </location>
</feature>
<sequence>QSGGKSTTGQITDDRGVNGIDTHNQRRDWGNRDTRRRCGEGGEDVTYSVTGDRNPITTDTRDRNLITAPLPNFTPTGKLDIKVTMTPMIIYICPSSLLKVYCTPTGLLRSSRQVYYIPKVKVYSDDSYKSTTTLAETGPYRTCTEHTRRSLPDHVSSAPRAHAHRSQFGLIADTNPSLKGSATNQRELLTSQRECEPPAPPDKACLQEHDRHAMLPSRRHRQMDLSDPDSSGDLNEGPVSLVWAQ</sequence>
<feature type="region of interest" description="Disordered" evidence="1">
    <location>
        <begin position="1"/>
        <end position="60"/>
    </location>
</feature>
<name>A0ABD0K4E8_9CAEN</name>
<organism evidence="2 3">
    <name type="scientific">Batillaria attramentaria</name>
    <dbReference type="NCBI Taxonomy" id="370345"/>
    <lineage>
        <taxon>Eukaryota</taxon>
        <taxon>Metazoa</taxon>
        <taxon>Spiralia</taxon>
        <taxon>Lophotrochozoa</taxon>
        <taxon>Mollusca</taxon>
        <taxon>Gastropoda</taxon>
        <taxon>Caenogastropoda</taxon>
        <taxon>Sorbeoconcha</taxon>
        <taxon>Cerithioidea</taxon>
        <taxon>Batillariidae</taxon>
        <taxon>Batillaria</taxon>
    </lineage>
</organism>
<keyword evidence="3" id="KW-1185">Reference proteome</keyword>
<dbReference type="AlphaFoldDB" id="A0ABD0K4E8"/>
<evidence type="ECO:0000313" key="3">
    <source>
        <dbReference type="Proteomes" id="UP001519460"/>
    </source>
</evidence>
<feature type="compositionally biased region" description="Basic and acidic residues" evidence="1">
    <location>
        <begin position="23"/>
        <end position="40"/>
    </location>
</feature>
<feature type="non-terminal residue" evidence="2">
    <location>
        <position position="1"/>
    </location>
</feature>
<proteinExistence type="predicted"/>
<protein>
    <submittedName>
        <fullName evidence="2">Uncharacterized protein</fullName>
    </submittedName>
</protein>
<accession>A0ABD0K4E8</accession>
<feature type="compositionally biased region" description="Polar residues" evidence="1">
    <location>
        <begin position="1"/>
        <end position="11"/>
    </location>
</feature>
<evidence type="ECO:0000256" key="1">
    <source>
        <dbReference type="SAM" id="MobiDB-lite"/>
    </source>
</evidence>
<gene>
    <name evidence="2" type="ORF">BaRGS_00026584</name>
</gene>
<reference evidence="2 3" key="1">
    <citation type="journal article" date="2023" name="Sci. Data">
        <title>Genome assembly of the Korean intertidal mud-creeper Batillaria attramentaria.</title>
        <authorList>
            <person name="Patra A.K."/>
            <person name="Ho P.T."/>
            <person name="Jun S."/>
            <person name="Lee S.J."/>
            <person name="Kim Y."/>
            <person name="Won Y.J."/>
        </authorList>
    </citation>
    <scope>NUCLEOTIDE SEQUENCE [LARGE SCALE GENOMIC DNA]</scope>
    <source>
        <strain evidence="2">Wonlab-2016</strain>
    </source>
</reference>
<feature type="region of interest" description="Disordered" evidence="1">
    <location>
        <begin position="169"/>
        <end position="245"/>
    </location>
</feature>
<dbReference type="EMBL" id="JACVVK020000250">
    <property type="protein sequence ID" value="KAK7482119.1"/>
    <property type="molecule type" value="Genomic_DNA"/>
</dbReference>
<feature type="compositionally biased region" description="Polar residues" evidence="1">
    <location>
        <begin position="174"/>
        <end position="192"/>
    </location>
</feature>